<proteinExistence type="predicted"/>
<dbReference type="InterPro" id="IPR026285">
    <property type="entry name" value="TenA_E"/>
</dbReference>
<dbReference type="Pfam" id="PF03070">
    <property type="entry name" value="TENA_THI-4"/>
    <property type="match status" value="1"/>
</dbReference>
<organism evidence="2">
    <name type="scientific">marine metagenome</name>
    <dbReference type="NCBI Taxonomy" id="408172"/>
    <lineage>
        <taxon>unclassified sequences</taxon>
        <taxon>metagenomes</taxon>
        <taxon>ecological metagenomes</taxon>
    </lineage>
</organism>
<dbReference type="GO" id="GO:0005829">
    <property type="term" value="C:cytosol"/>
    <property type="evidence" value="ECO:0007669"/>
    <property type="project" value="TreeGrafter"/>
</dbReference>
<dbReference type="PANTHER" id="PTHR43198">
    <property type="entry name" value="BIFUNCTIONAL TH2 PROTEIN"/>
    <property type="match status" value="1"/>
</dbReference>
<protein>
    <recommendedName>
        <fullName evidence="1">Thiaminase-2/PQQC domain-containing protein</fullName>
    </recommendedName>
</protein>
<accession>A0A381TJF5</accession>
<dbReference type="PIRSF" id="PIRSF003170">
    <property type="entry name" value="Pet18p"/>
    <property type="match status" value="1"/>
</dbReference>
<sequence length="219" mass="25125">VTLTSDLKAKYCGLWELMTHHRFVSQLGDDSLPPKIFKTYFLQDYVFVNNLVVLAAQAVAKAPDLNAASIFNDFLTGVLDPENDLFMRFFNQLGASEKDYSSVKASPTTQAFGDFLVRTSFEGTFDEIVLVLYVTEGTYLDWGARLMEEKAKPANSVYREWIDLHGPEVLGDLVSWLENYINSDSKITAERADYLFHTALRYEFLFWESAYNDELWFDV</sequence>
<dbReference type="Gene3D" id="1.20.910.10">
    <property type="entry name" value="Heme oxygenase-like"/>
    <property type="match status" value="1"/>
</dbReference>
<dbReference type="InterPro" id="IPR016084">
    <property type="entry name" value="Haem_Oase-like_multi-hlx"/>
</dbReference>
<dbReference type="InterPro" id="IPR050967">
    <property type="entry name" value="Thiamine_Salvage_TenA"/>
</dbReference>
<dbReference type="CDD" id="cd19358">
    <property type="entry name" value="TenA_E_Spr0628-like"/>
    <property type="match status" value="1"/>
</dbReference>
<evidence type="ECO:0000313" key="2">
    <source>
        <dbReference type="EMBL" id="SVA15959.1"/>
    </source>
</evidence>
<dbReference type="EMBL" id="UINC01004661">
    <property type="protein sequence ID" value="SVA15959.1"/>
    <property type="molecule type" value="Genomic_DNA"/>
</dbReference>
<feature type="domain" description="Thiaminase-2/PQQC" evidence="1">
    <location>
        <begin position="14"/>
        <end position="212"/>
    </location>
</feature>
<dbReference type="PANTHER" id="PTHR43198:SF2">
    <property type="entry name" value="SI:CH1073-67J19.1-RELATED"/>
    <property type="match status" value="1"/>
</dbReference>
<evidence type="ECO:0000259" key="1">
    <source>
        <dbReference type="Pfam" id="PF03070"/>
    </source>
</evidence>
<dbReference type="AlphaFoldDB" id="A0A381TJF5"/>
<reference evidence="2" key="1">
    <citation type="submission" date="2018-05" db="EMBL/GenBank/DDBJ databases">
        <authorList>
            <person name="Lanie J.A."/>
            <person name="Ng W.-L."/>
            <person name="Kazmierczak K.M."/>
            <person name="Andrzejewski T.M."/>
            <person name="Davidsen T.M."/>
            <person name="Wayne K.J."/>
            <person name="Tettelin H."/>
            <person name="Glass J.I."/>
            <person name="Rusch D."/>
            <person name="Podicherti R."/>
            <person name="Tsui H.-C.T."/>
            <person name="Winkler M.E."/>
        </authorList>
    </citation>
    <scope>NUCLEOTIDE SEQUENCE</scope>
</reference>
<gene>
    <name evidence="2" type="ORF">METZ01_LOCUS68813</name>
</gene>
<name>A0A381TJF5_9ZZZZ</name>
<dbReference type="SUPFAM" id="SSF48613">
    <property type="entry name" value="Heme oxygenase-like"/>
    <property type="match status" value="1"/>
</dbReference>
<feature type="non-terminal residue" evidence="2">
    <location>
        <position position="1"/>
    </location>
</feature>
<dbReference type="InterPro" id="IPR004305">
    <property type="entry name" value="Thiaminase-2/PQQC"/>
</dbReference>